<protein>
    <submittedName>
        <fullName evidence="1">Uncharacterized protein</fullName>
    </submittedName>
</protein>
<dbReference type="GeneID" id="8244733"/>
<dbReference type="KEGG" id="mis:MICPUN_59764"/>
<organism evidence="1 2">
    <name type="scientific">Micromonas commoda (strain RCC299 / NOUM17 / CCMP2709)</name>
    <name type="common">Picoplanktonic green alga</name>
    <dbReference type="NCBI Taxonomy" id="296587"/>
    <lineage>
        <taxon>Eukaryota</taxon>
        <taxon>Viridiplantae</taxon>
        <taxon>Chlorophyta</taxon>
        <taxon>Mamiellophyceae</taxon>
        <taxon>Mamiellales</taxon>
        <taxon>Mamiellaceae</taxon>
        <taxon>Micromonas</taxon>
    </lineage>
</organism>
<gene>
    <name evidence="1" type="ORF">MICPUN_59764</name>
</gene>
<accession>C1E9L5</accession>
<dbReference type="AlphaFoldDB" id="C1E9L5"/>
<sequence>MNMLDDDDEEVIGPTIWEAAAEEEIQENFWEYHCRKNRNEGKGDAVYNNLAYLPVCNCMPVCRKGCRNPIWMWTKKK</sequence>
<dbReference type="EMBL" id="CP001328">
    <property type="protein sequence ID" value="ACO65056.1"/>
    <property type="molecule type" value="Genomic_DNA"/>
</dbReference>
<dbReference type="InParanoid" id="C1E9L5"/>
<dbReference type="OrthoDB" id="504791at2759"/>
<evidence type="ECO:0000313" key="1">
    <source>
        <dbReference type="EMBL" id="ACO65056.1"/>
    </source>
</evidence>
<evidence type="ECO:0000313" key="2">
    <source>
        <dbReference type="Proteomes" id="UP000002009"/>
    </source>
</evidence>
<proteinExistence type="predicted"/>
<reference evidence="1 2" key="1">
    <citation type="journal article" date="2009" name="Science">
        <title>Green evolution and dynamic adaptations revealed by genomes of the marine picoeukaryotes Micromonas.</title>
        <authorList>
            <person name="Worden A.Z."/>
            <person name="Lee J.H."/>
            <person name="Mock T."/>
            <person name="Rouze P."/>
            <person name="Simmons M.P."/>
            <person name="Aerts A.L."/>
            <person name="Allen A.E."/>
            <person name="Cuvelier M.L."/>
            <person name="Derelle E."/>
            <person name="Everett M.V."/>
            <person name="Foulon E."/>
            <person name="Grimwood J."/>
            <person name="Gundlach H."/>
            <person name="Henrissat B."/>
            <person name="Napoli C."/>
            <person name="McDonald S.M."/>
            <person name="Parker M.S."/>
            <person name="Rombauts S."/>
            <person name="Salamov A."/>
            <person name="Von Dassow P."/>
            <person name="Badger J.H."/>
            <person name="Coutinho P.M."/>
            <person name="Demir E."/>
            <person name="Dubchak I."/>
            <person name="Gentemann C."/>
            <person name="Eikrem W."/>
            <person name="Gready J.E."/>
            <person name="John U."/>
            <person name="Lanier W."/>
            <person name="Lindquist E.A."/>
            <person name="Lucas S."/>
            <person name="Mayer K.F."/>
            <person name="Moreau H."/>
            <person name="Not F."/>
            <person name="Otillar R."/>
            <person name="Panaud O."/>
            <person name="Pangilinan J."/>
            <person name="Paulsen I."/>
            <person name="Piegu B."/>
            <person name="Poliakov A."/>
            <person name="Robbens S."/>
            <person name="Schmutz J."/>
            <person name="Toulza E."/>
            <person name="Wyss T."/>
            <person name="Zelensky A."/>
            <person name="Zhou K."/>
            <person name="Armbrust E.V."/>
            <person name="Bhattacharya D."/>
            <person name="Goodenough U.W."/>
            <person name="Van de Peer Y."/>
            <person name="Grigoriev I.V."/>
        </authorList>
    </citation>
    <scope>NUCLEOTIDE SEQUENCE [LARGE SCALE GENOMIC DNA]</scope>
    <source>
        <strain evidence="2">RCC299 / NOUM17</strain>
    </source>
</reference>
<dbReference type="RefSeq" id="XP_002503798.1">
    <property type="nucleotide sequence ID" value="XM_002503752.1"/>
</dbReference>
<keyword evidence="2" id="KW-1185">Reference proteome</keyword>
<dbReference type="Proteomes" id="UP000002009">
    <property type="component" value="Chromosome 7"/>
</dbReference>
<name>C1E9L5_MICCC</name>